<dbReference type="GO" id="GO:0006635">
    <property type="term" value="P:fatty acid beta-oxidation"/>
    <property type="evidence" value="ECO:0007669"/>
    <property type="project" value="TreeGrafter"/>
</dbReference>
<dbReference type="GO" id="GO:0005778">
    <property type="term" value="C:peroxisomal membrane"/>
    <property type="evidence" value="ECO:0007669"/>
    <property type="project" value="TreeGrafter"/>
</dbReference>
<dbReference type="GO" id="GO:0042760">
    <property type="term" value="P:very long-chain fatty acid catabolic process"/>
    <property type="evidence" value="ECO:0007669"/>
    <property type="project" value="TreeGrafter"/>
</dbReference>
<evidence type="ECO:0000256" key="5">
    <source>
        <dbReference type="ARBA" id="ARBA00023136"/>
    </source>
</evidence>
<evidence type="ECO:0000313" key="7">
    <source>
        <dbReference type="Ensembl" id="ENSSDAP00000001666.1"/>
    </source>
</evidence>
<keyword evidence="3" id="KW-1278">Translocase</keyword>
<reference evidence="7" key="1">
    <citation type="submission" date="2025-08" db="UniProtKB">
        <authorList>
            <consortium name="Ensembl"/>
        </authorList>
    </citation>
    <scope>IDENTIFICATION</scope>
</reference>
<dbReference type="AlphaFoldDB" id="A0A8C9P2P2"/>
<protein>
    <submittedName>
        <fullName evidence="7">ATP binding cassette subfamily D member 1</fullName>
    </submittedName>
</protein>
<dbReference type="GO" id="GO:0140359">
    <property type="term" value="F:ABC-type transporter activity"/>
    <property type="evidence" value="ECO:0007669"/>
    <property type="project" value="InterPro"/>
</dbReference>
<evidence type="ECO:0000259" key="6">
    <source>
        <dbReference type="Pfam" id="PF06472"/>
    </source>
</evidence>
<keyword evidence="8" id="KW-1185">Reference proteome</keyword>
<evidence type="ECO:0000313" key="8">
    <source>
        <dbReference type="Proteomes" id="UP000694422"/>
    </source>
</evidence>
<proteinExistence type="predicted"/>
<evidence type="ECO:0000256" key="1">
    <source>
        <dbReference type="ARBA" id="ARBA00022448"/>
    </source>
</evidence>
<dbReference type="GO" id="GO:0007031">
    <property type="term" value="P:peroxisome organization"/>
    <property type="evidence" value="ECO:0007669"/>
    <property type="project" value="TreeGrafter"/>
</dbReference>
<dbReference type="GO" id="GO:0005324">
    <property type="term" value="F:long-chain fatty acid transmembrane transporter activity"/>
    <property type="evidence" value="ECO:0007669"/>
    <property type="project" value="TreeGrafter"/>
</dbReference>
<dbReference type="GO" id="GO:0005524">
    <property type="term" value="F:ATP binding"/>
    <property type="evidence" value="ECO:0007669"/>
    <property type="project" value="InterPro"/>
</dbReference>
<feature type="domain" description="ABC transmembrane type-1" evidence="6">
    <location>
        <begin position="67"/>
        <end position="308"/>
    </location>
</feature>
<dbReference type="Proteomes" id="UP000694422">
    <property type="component" value="Unplaced"/>
</dbReference>
<sequence length="467" mass="52126">MPVLSTPRPSRVTMLRRTAVVLALTAYGVHKIYPLVRQCLASSRGPQVPAGDPTQEALGATAAKAGMNRVFLQRLLVLLRLLFPRVLCRETALLALWQLLQWLLIALPATFINSAIRYLEGQLALSFRSRLVAHAYSLYFSQQTYYRVSNMDGRLRNPDQSLTEDVVAFAASVPLLDVAVTSYTLLRAARSRGAGTAWPSAIAGLVVFLTANVLRAFSPKFGELVAEEARRKGELRYMHSRVVANSEEIAFYGGHEVELAQLQHSYQNLASQINLILLERLWYVMLEQFLMKYVWSASGLLMVAVPIITATGYSESDSEDMKKAALEKEELVSERTEAFTIARNLLTAAADATERIMSSYKEVTELAGYTARVHEMFQVFEDVQHCRFKRPGETEDSQAWCGTMVRSGVRVEGPLKIQGKVVDVEQGIICENIPIITPTGEVVVASLNIRVGQWIRKHTLREGRHNV</sequence>
<evidence type="ECO:0000256" key="4">
    <source>
        <dbReference type="ARBA" id="ARBA00022989"/>
    </source>
</evidence>
<dbReference type="InterPro" id="IPR011527">
    <property type="entry name" value="ABC1_TM_dom"/>
</dbReference>
<accession>A0A8C9P2P2</accession>
<keyword evidence="5" id="KW-0472">Membrane</keyword>
<name>A0A8C9P2P2_SPEDA</name>
<keyword evidence="4" id="KW-1133">Transmembrane helix</keyword>
<dbReference type="GO" id="GO:0015910">
    <property type="term" value="P:long-chain fatty acid import into peroxisome"/>
    <property type="evidence" value="ECO:0007669"/>
    <property type="project" value="TreeGrafter"/>
</dbReference>
<dbReference type="PANTHER" id="PTHR11384:SF21">
    <property type="entry name" value="ATP-BINDING CASSETTE SUB-FAMILY D MEMBER 1"/>
    <property type="match status" value="1"/>
</dbReference>
<evidence type="ECO:0000256" key="3">
    <source>
        <dbReference type="ARBA" id="ARBA00022967"/>
    </source>
</evidence>
<dbReference type="PANTHER" id="PTHR11384">
    <property type="entry name" value="ATP-BINDING CASSETTE, SUB-FAMILY D MEMBER"/>
    <property type="match status" value="1"/>
</dbReference>
<dbReference type="InterPro" id="IPR050835">
    <property type="entry name" value="ABC_transporter_sub-D"/>
</dbReference>
<dbReference type="Pfam" id="PF06472">
    <property type="entry name" value="ABC_membrane_2"/>
    <property type="match status" value="1"/>
</dbReference>
<evidence type="ECO:0000256" key="2">
    <source>
        <dbReference type="ARBA" id="ARBA00022692"/>
    </source>
</evidence>
<keyword evidence="2" id="KW-0812">Transmembrane</keyword>
<reference evidence="7" key="2">
    <citation type="submission" date="2025-09" db="UniProtKB">
        <authorList>
            <consortium name="Ensembl"/>
        </authorList>
    </citation>
    <scope>IDENTIFICATION</scope>
</reference>
<keyword evidence="1" id="KW-0813">Transport</keyword>
<organism evidence="7 8">
    <name type="scientific">Spermophilus dauricus</name>
    <name type="common">Daurian ground squirrel</name>
    <dbReference type="NCBI Taxonomy" id="99837"/>
    <lineage>
        <taxon>Eukaryota</taxon>
        <taxon>Metazoa</taxon>
        <taxon>Chordata</taxon>
        <taxon>Craniata</taxon>
        <taxon>Vertebrata</taxon>
        <taxon>Euteleostomi</taxon>
        <taxon>Mammalia</taxon>
        <taxon>Eutheria</taxon>
        <taxon>Euarchontoglires</taxon>
        <taxon>Glires</taxon>
        <taxon>Rodentia</taxon>
        <taxon>Sciuromorpha</taxon>
        <taxon>Sciuridae</taxon>
        <taxon>Xerinae</taxon>
        <taxon>Marmotini</taxon>
        <taxon>Spermophilus</taxon>
    </lineage>
</organism>
<dbReference type="Ensembl" id="ENSSDAT00000001931.1">
    <property type="protein sequence ID" value="ENSSDAP00000001666.1"/>
    <property type="gene ID" value="ENSSDAG00000001558.1"/>
</dbReference>